<reference evidence="2" key="1">
    <citation type="submission" date="2018-04" db="EMBL/GenBank/DDBJ databases">
        <authorList>
            <person name="Illikoud N."/>
        </authorList>
    </citation>
    <scope>NUCLEOTIDE SEQUENCE [LARGE SCALE GENOMIC DNA]</scope>
</reference>
<gene>
    <name evidence="1" type="ORF">BTBSAS_30143</name>
</gene>
<evidence type="ECO:0000313" key="2">
    <source>
        <dbReference type="Proteomes" id="UP000270190"/>
    </source>
</evidence>
<proteinExistence type="predicted"/>
<accession>A0A2X0QJF3</accession>
<name>A0A2X0QJF3_BROTH</name>
<protein>
    <submittedName>
        <fullName evidence="1">Uncharacterized protein</fullName>
    </submittedName>
</protein>
<organism evidence="1 2">
    <name type="scientific">Brochothrix thermosphacta</name>
    <name type="common">Microbacterium thermosphactum</name>
    <dbReference type="NCBI Taxonomy" id="2756"/>
    <lineage>
        <taxon>Bacteria</taxon>
        <taxon>Bacillati</taxon>
        <taxon>Bacillota</taxon>
        <taxon>Bacilli</taxon>
        <taxon>Bacillales</taxon>
        <taxon>Listeriaceae</taxon>
        <taxon>Brochothrix</taxon>
    </lineage>
</organism>
<dbReference type="Proteomes" id="UP000270190">
    <property type="component" value="Unassembled WGS sequence"/>
</dbReference>
<sequence>MALSSCIHPIDDQRNPTVLWIETPLKKNTKSKISPFRTEEIGKGENENNLFGVEAIVEKRGRLSVPDEFFEIAKNTGCCSWREIFVSQT</sequence>
<dbReference type="AlphaFoldDB" id="A0A2X0QJF3"/>
<dbReference type="EMBL" id="OUNC01000023">
    <property type="protein sequence ID" value="SPP28825.1"/>
    <property type="molecule type" value="Genomic_DNA"/>
</dbReference>
<evidence type="ECO:0000313" key="1">
    <source>
        <dbReference type="EMBL" id="SPP28825.1"/>
    </source>
</evidence>